<protein>
    <submittedName>
        <fullName evidence="1">Uncharacterized protein</fullName>
    </submittedName>
</protein>
<keyword evidence="2" id="KW-1185">Reference proteome</keyword>
<comment type="caution">
    <text evidence="1">The sequence shown here is derived from an EMBL/GenBank/DDBJ whole genome shotgun (WGS) entry which is preliminary data.</text>
</comment>
<reference evidence="1" key="1">
    <citation type="submission" date="2020-08" db="EMBL/GenBank/DDBJ databases">
        <title>Multicomponent nature underlies the extraordinary mechanical properties of spider dragline silk.</title>
        <authorList>
            <person name="Kono N."/>
            <person name="Nakamura H."/>
            <person name="Mori M."/>
            <person name="Yoshida Y."/>
            <person name="Ohtoshi R."/>
            <person name="Malay A.D."/>
            <person name="Moran D.A.P."/>
            <person name="Tomita M."/>
            <person name="Numata K."/>
            <person name="Arakawa K."/>
        </authorList>
    </citation>
    <scope>NUCLEOTIDE SEQUENCE</scope>
</reference>
<organism evidence="1 2">
    <name type="scientific">Trichonephila inaurata madagascariensis</name>
    <dbReference type="NCBI Taxonomy" id="2747483"/>
    <lineage>
        <taxon>Eukaryota</taxon>
        <taxon>Metazoa</taxon>
        <taxon>Ecdysozoa</taxon>
        <taxon>Arthropoda</taxon>
        <taxon>Chelicerata</taxon>
        <taxon>Arachnida</taxon>
        <taxon>Araneae</taxon>
        <taxon>Araneomorphae</taxon>
        <taxon>Entelegynae</taxon>
        <taxon>Araneoidea</taxon>
        <taxon>Nephilidae</taxon>
        <taxon>Trichonephila</taxon>
        <taxon>Trichonephila inaurata</taxon>
    </lineage>
</organism>
<dbReference type="EMBL" id="BMAV01002895">
    <property type="protein sequence ID" value="GFY42121.1"/>
    <property type="molecule type" value="Genomic_DNA"/>
</dbReference>
<name>A0A8X7BRK2_9ARAC</name>
<gene>
    <name evidence="1" type="ORF">TNIN_174131</name>
</gene>
<dbReference type="AlphaFoldDB" id="A0A8X7BRK2"/>
<dbReference type="Proteomes" id="UP000886998">
    <property type="component" value="Unassembled WGS sequence"/>
</dbReference>
<proteinExistence type="predicted"/>
<evidence type="ECO:0000313" key="1">
    <source>
        <dbReference type="EMBL" id="GFY42121.1"/>
    </source>
</evidence>
<accession>A0A8X7BRK2</accession>
<evidence type="ECO:0000313" key="2">
    <source>
        <dbReference type="Proteomes" id="UP000886998"/>
    </source>
</evidence>
<sequence length="76" mass="8926">MLRTLQFQRVTIYFTLLKRKRERCELKPVLHISEPFDDLRTGYYQGCLGPGFFLFGKVSEQVSPTKCSELHLENSE</sequence>